<evidence type="ECO:0000313" key="2">
    <source>
        <dbReference type="EMBL" id="VDL87193.1"/>
    </source>
</evidence>
<reference evidence="4" key="1">
    <citation type="submission" date="2017-02" db="UniProtKB">
        <authorList>
            <consortium name="WormBaseParasite"/>
        </authorList>
    </citation>
    <scope>IDENTIFICATION</scope>
</reference>
<evidence type="ECO:0000256" key="1">
    <source>
        <dbReference type="SAM" id="Phobius"/>
    </source>
</evidence>
<proteinExistence type="predicted"/>
<dbReference type="EMBL" id="UYSL01027945">
    <property type="protein sequence ID" value="VDL87193.1"/>
    <property type="molecule type" value="Genomic_DNA"/>
</dbReference>
<reference evidence="2 3" key="2">
    <citation type="submission" date="2018-11" db="EMBL/GenBank/DDBJ databases">
        <authorList>
            <consortium name="Pathogen Informatics"/>
        </authorList>
    </citation>
    <scope>NUCLEOTIDE SEQUENCE [LARGE SCALE GENOMIC DNA]</scope>
</reference>
<keyword evidence="1" id="KW-0812">Transmembrane</keyword>
<keyword evidence="1" id="KW-1133">Transmembrane helix</keyword>
<organism evidence="4">
    <name type="scientific">Nippostrongylus brasiliensis</name>
    <name type="common">Rat hookworm</name>
    <dbReference type="NCBI Taxonomy" id="27835"/>
    <lineage>
        <taxon>Eukaryota</taxon>
        <taxon>Metazoa</taxon>
        <taxon>Ecdysozoa</taxon>
        <taxon>Nematoda</taxon>
        <taxon>Chromadorea</taxon>
        <taxon>Rhabditida</taxon>
        <taxon>Rhabditina</taxon>
        <taxon>Rhabditomorpha</taxon>
        <taxon>Strongyloidea</taxon>
        <taxon>Heligmosomidae</taxon>
        <taxon>Nippostrongylus</taxon>
    </lineage>
</organism>
<dbReference type="Proteomes" id="UP000271162">
    <property type="component" value="Unassembled WGS sequence"/>
</dbReference>
<evidence type="ECO:0000313" key="3">
    <source>
        <dbReference type="Proteomes" id="UP000271162"/>
    </source>
</evidence>
<protein>
    <submittedName>
        <fullName evidence="2 4">Uncharacterized protein</fullName>
    </submittedName>
</protein>
<dbReference type="WBParaSite" id="NBR_0002238601-mRNA-1">
    <property type="protein sequence ID" value="NBR_0002238601-mRNA-1"/>
    <property type="gene ID" value="NBR_0002238601"/>
</dbReference>
<dbReference type="AlphaFoldDB" id="A0A0N4YYR4"/>
<evidence type="ECO:0000313" key="4">
    <source>
        <dbReference type="WBParaSite" id="NBR_0002238601-mRNA-1"/>
    </source>
</evidence>
<gene>
    <name evidence="2" type="ORF">NBR_LOCUS22387</name>
</gene>
<name>A0A0N4YYR4_NIPBR</name>
<keyword evidence="3" id="KW-1185">Reference proteome</keyword>
<keyword evidence="1" id="KW-0472">Membrane</keyword>
<accession>A0A0N4YYR4</accession>
<sequence>MTTDVSSNDGSLIIYSDARPRGRASSAEGFFTTVPNELVNFILKLFAILLHFRSSFIYYSIFSFLYFSWSPRIAVVRGVTDISIQPRVNQALHPFHFGPHSSLVNPDKPRDTACVRRAPVSTHPNLPMSISHRLCRLVLVAPRFRIPLVRS</sequence>
<feature type="transmembrane region" description="Helical" evidence="1">
    <location>
        <begin position="41"/>
        <end position="67"/>
    </location>
</feature>